<evidence type="ECO:0008006" key="2">
    <source>
        <dbReference type="Google" id="ProtNLM"/>
    </source>
</evidence>
<dbReference type="EMBL" id="CADCVW010000024">
    <property type="protein sequence ID" value="CAA9487800.1"/>
    <property type="molecule type" value="Genomic_DNA"/>
</dbReference>
<evidence type="ECO:0000313" key="1">
    <source>
        <dbReference type="EMBL" id="CAA9487800.1"/>
    </source>
</evidence>
<dbReference type="AlphaFoldDB" id="A0A6J4SAY3"/>
<gene>
    <name evidence="1" type="ORF">AVDCRST_MAG39-563</name>
</gene>
<protein>
    <recommendedName>
        <fullName evidence="2">DUF3572 domain-containing protein</fullName>
    </recommendedName>
</protein>
<name>A0A6J4SAY3_9SPHN</name>
<dbReference type="InterPro" id="IPR021955">
    <property type="entry name" value="DUF3572"/>
</dbReference>
<sequence>MSRADTRADPATLALLALGWTLGEPDRAERLLALTGLEPDELRRCAGAPPMLAAVLSFLESHEPDLVACADALEVPPDALVAARQELER</sequence>
<reference evidence="1" key="1">
    <citation type="submission" date="2020-02" db="EMBL/GenBank/DDBJ databases">
        <authorList>
            <person name="Meier V. D."/>
        </authorList>
    </citation>
    <scope>NUCLEOTIDE SEQUENCE</scope>
    <source>
        <strain evidence="1">AVDCRST_MAG39</strain>
    </source>
</reference>
<accession>A0A6J4SAY3</accession>
<organism evidence="1">
    <name type="scientific">uncultured Sphingomonadaceae bacterium</name>
    <dbReference type="NCBI Taxonomy" id="169976"/>
    <lineage>
        <taxon>Bacteria</taxon>
        <taxon>Pseudomonadati</taxon>
        <taxon>Pseudomonadota</taxon>
        <taxon>Alphaproteobacteria</taxon>
        <taxon>Sphingomonadales</taxon>
        <taxon>Sphingomonadaceae</taxon>
        <taxon>environmental samples</taxon>
    </lineage>
</organism>
<proteinExistence type="predicted"/>
<dbReference type="Pfam" id="PF12096">
    <property type="entry name" value="DUF3572"/>
    <property type="match status" value="1"/>
</dbReference>